<dbReference type="InterPro" id="IPR005648">
    <property type="entry name" value="FlgD"/>
</dbReference>
<evidence type="ECO:0000256" key="5">
    <source>
        <dbReference type="RuleBase" id="RU362076"/>
    </source>
</evidence>
<dbReference type="eggNOG" id="COG1843">
    <property type="taxonomic scope" value="Bacteria"/>
</dbReference>
<dbReference type="Pfam" id="PF03963">
    <property type="entry name" value="FlgD"/>
    <property type="match status" value="1"/>
</dbReference>
<dbReference type="Gene3D" id="2.60.40.4070">
    <property type="match status" value="1"/>
</dbReference>
<evidence type="ECO:0000313" key="9">
    <source>
        <dbReference type="Proteomes" id="UP000001441"/>
    </source>
</evidence>
<keyword evidence="3 5" id="KW-1005">Bacterial flagellum biogenesis</keyword>
<evidence type="ECO:0000259" key="7">
    <source>
        <dbReference type="Pfam" id="PF13861"/>
    </source>
</evidence>
<keyword evidence="8" id="KW-0282">Flagellum</keyword>
<dbReference type="Pfam" id="PF13861">
    <property type="entry name" value="FLgD_tudor"/>
    <property type="match status" value="1"/>
</dbReference>
<dbReference type="AlphaFoldDB" id="D3RPN4"/>
<name>D3RPN4_ALLVD</name>
<sequence length="236" mass="24072">MTALTTDYLNSLGLTGYNTTNSTTGTAAGTASTGSGNNALGQSDFLKLMITQLTNQDPTNPVENEDFASQMAQFSTLTGIEELTSSFETLSKTLLQGQTVEAATLVGQSVLVPASKADVSAGQKVSGAVDLTASATQVSVNIQDATGQLVQTLDLGNQSAGLIDFEWDGLLANGSAAPAGTYSFSVTAQRNGQTEALETLLDGQVKSVSLDSGTGALMLDVQGLGSVGFSSLKRVG</sequence>
<dbReference type="EMBL" id="CP001896">
    <property type="protein sequence ID" value="ADC61616.1"/>
    <property type="molecule type" value="Genomic_DNA"/>
</dbReference>
<comment type="function">
    <text evidence="4 5">Required for flagellar hook formation. May act as a scaffolding protein.</text>
</comment>
<dbReference type="Pfam" id="PF13860">
    <property type="entry name" value="FlgD_ig"/>
    <property type="match status" value="1"/>
</dbReference>
<dbReference type="HOGENOM" id="CLU_047535_0_2_6"/>
<dbReference type="Proteomes" id="UP000001441">
    <property type="component" value="Chromosome"/>
</dbReference>
<evidence type="ECO:0000259" key="6">
    <source>
        <dbReference type="Pfam" id="PF13860"/>
    </source>
</evidence>
<dbReference type="RefSeq" id="WP_012969892.1">
    <property type="nucleotide sequence ID" value="NC_013851.1"/>
</dbReference>
<proteinExistence type="inferred from homology"/>
<evidence type="ECO:0000256" key="3">
    <source>
        <dbReference type="ARBA" id="ARBA00022795"/>
    </source>
</evidence>
<feature type="domain" description="FlgD Tudor-like" evidence="7">
    <location>
        <begin position="98"/>
        <end position="232"/>
    </location>
</feature>
<dbReference type="STRING" id="572477.Alvin_0667"/>
<organism evidence="8 9">
    <name type="scientific">Allochromatium vinosum (strain ATCC 17899 / DSM 180 / NBRC 103801 / NCIMB 10441 / D)</name>
    <name type="common">Chromatium vinosum</name>
    <dbReference type="NCBI Taxonomy" id="572477"/>
    <lineage>
        <taxon>Bacteria</taxon>
        <taxon>Pseudomonadati</taxon>
        <taxon>Pseudomonadota</taxon>
        <taxon>Gammaproteobacteria</taxon>
        <taxon>Chromatiales</taxon>
        <taxon>Chromatiaceae</taxon>
        <taxon>Allochromatium</taxon>
    </lineage>
</organism>
<dbReference type="KEGG" id="alv:Alvin_0667"/>
<evidence type="ECO:0000256" key="4">
    <source>
        <dbReference type="ARBA" id="ARBA00024746"/>
    </source>
</evidence>
<gene>
    <name evidence="8" type="ordered locus">Alvin_0667</name>
</gene>
<keyword evidence="8" id="KW-0966">Cell projection</keyword>
<keyword evidence="8" id="KW-0969">Cilium</keyword>
<dbReference type="Gene3D" id="2.30.30.910">
    <property type="match status" value="1"/>
</dbReference>
<evidence type="ECO:0000313" key="8">
    <source>
        <dbReference type="EMBL" id="ADC61616.1"/>
    </source>
</evidence>
<dbReference type="OrthoDB" id="9785233at2"/>
<dbReference type="InterPro" id="IPR025963">
    <property type="entry name" value="FLgD_Tudor"/>
</dbReference>
<keyword evidence="9" id="KW-1185">Reference proteome</keyword>
<dbReference type="GO" id="GO:0044781">
    <property type="term" value="P:bacterial-type flagellum organization"/>
    <property type="evidence" value="ECO:0007669"/>
    <property type="project" value="UniProtKB-UniRule"/>
</dbReference>
<feature type="domain" description="FlgD/Vpr Ig-like" evidence="6">
    <location>
        <begin position="121"/>
        <end position="191"/>
    </location>
</feature>
<dbReference type="InterPro" id="IPR025965">
    <property type="entry name" value="FlgD/Vpr_Ig-like"/>
</dbReference>
<comment type="similarity">
    <text evidence="1 5">Belongs to the FlgD family.</text>
</comment>
<reference evidence="8 9" key="1">
    <citation type="journal article" date="2011" name="Stand. Genomic Sci.">
        <title>Complete genome sequence of Allochromatium vinosum DSM 180(T).</title>
        <authorList>
            <person name="Weissgerber T."/>
            <person name="Zigann R."/>
            <person name="Bruce D."/>
            <person name="Chang Y.J."/>
            <person name="Detter J.C."/>
            <person name="Han C."/>
            <person name="Hauser L."/>
            <person name="Jeffries C.D."/>
            <person name="Land M."/>
            <person name="Munk A.C."/>
            <person name="Tapia R."/>
            <person name="Dahl C."/>
        </authorList>
    </citation>
    <scope>NUCLEOTIDE SEQUENCE [LARGE SCALE GENOMIC DNA]</scope>
    <source>
        <strain evidence="9">ATCC 17899 / DSM 180 / NBRC 103801 / NCIMB 10441 / D</strain>
    </source>
</reference>
<evidence type="ECO:0000256" key="1">
    <source>
        <dbReference type="ARBA" id="ARBA00010577"/>
    </source>
</evidence>
<accession>D3RPN4</accession>
<evidence type="ECO:0000256" key="2">
    <source>
        <dbReference type="ARBA" id="ARBA00016013"/>
    </source>
</evidence>
<protein>
    <recommendedName>
        <fullName evidence="2 5">Basal-body rod modification protein FlgD</fullName>
    </recommendedName>
</protein>